<dbReference type="PROSITE" id="PS50268">
    <property type="entry name" value="CADHERIN_2"/>
    <property type="match status" value="2"/>
</dbReference>
<dbReference type="OMA" id="KAVCRVN"/>
<dbReference type="Pfam" id="PF00028">
    <property type="entry name" value="Cadherin"/>
    <property type="match status" value="2"/>
</dbReference>
<dbReference type="PRINTS" id="PR00205">
    <property type="entry name" value="CADHERIN"/>
</dbReference>
<evidence type="ECO:0000256" key="1">
    <source>
        <dbReference type="ARBA" id="ARBA00004167"/>
    </source>
</evidence>
<evidence type="ECO:0000256" key="2">
    <source>
        <dbReference type="ARBA" id="ARBA00022692"/>
    </source>
</evidence>
<dbReference type="Gene3D" id="2.60.40.60">
    <property type="entry name" value="Cadherins"/>
    <property type="match status" value="2"/>
</dbReference>
<keyword evidence="9" id="KW-0732">Signal</keyword>
<protein>
    <recommendedName>
        <fullName evidence="10">Cadherin domain-containing protein</fullName>
    </recommendedName>
</protein>
<keyword evidence="3" id="KW-0677">Repeat</keyword>
<keyword evidence="5" id="KW-1133">Transmembrane helix</keyword>
<keyword evidence="2" id="KW-0812">Transmembrane</keyword>
<dbReference type="GO" id="GO:0009653">
    <property type="term" value="P:anatomical structure morphogenesis"/>
    <property type="evidence" value="ECO:0007669"/>
    <property type="project" value="UniProtKB-ARBA"/>
</dbReference>
<dbReference type="GeneTree" id="ENSGT00940000165118"/>
<dbReference type="InterPro" id="IPR020894">
    <property type="entry name" value="Cadherin_CS"/>
</dbReference>
<keyword evidence="4 8" id="KW-0106">Calcium</keyword>
<dbReference type="GO" id="GO:0005509">
    <property type="term" value="F:calcium ion binding"/>
    <property type="evidence" value="ECO:0007669"/>
    <property type="project" value="UniProtKB-UniRule"/>
</dbReference>
<dbReference type="SUPFAM" id="SSF49313">
    <property type="entry name" value="Cadherin-like"/>
    <property type="match status" value="2"/>
</dbReference>
<organism evidence="11 12">
    <name type="scientific">Cyprinus carpio carpio</name>
    <dbReference type="NCBI Taxonomy" id="630221"/>
    <lineage>
        <taxon>Eukaryota</taxon>
        <taxon>Metazoa</taxon>
        <taxon>Chordata</taxon>
        <taxon>Craniata</taxon>
        <taxon>Vertebrata</taxon>
        <taxon>Euteleostomi</taxon>
        <taxon>Actinopterygii</taxon>
        <taxon>Neopterygii</taxon>
        <taxon>Teleostei</taxon>
        <taxon>Ostariophysi</taxon>
        <taxon>Cypriniformes</taxon>
        <taxon>Cyprinidae</taxon>
        <taxon>Cyprininae</taxon>
        <taxon>Cyprinus</taxon>
    </lineage>
</organism>
<dbReference type="InterPro" id="IPR050174">
    <property type="entry name" value="Protocadherin/Cadherin-CA"/>
</dbReference>
<dbReference type="FunFam" id="2.60.40.60:FF:000129">
    <property type="entry name" value="protocadherin alpha-C2 isoform X1"/>
    <property type="match status" value="1"/>
</dbReference>
<evidence type="ECO:0000256" key="7">
    <source>
        <dbReference type="ARBA" id="ARBA00023180"/>
    </source>
</evidence>
<accession>A0A9J7ZDW9</accession>
<feature type="chain" id="PRO_5039950477" description="Cadherin domain-containing protein" evidence="9">
    <location>
        <begin position="32"/>
        <end position="241"/>
    </location>
</feature>
<dbReference type="PANTHER" id="PTHR24028:SF337">
    <property type="entry name" value="PROTOCADHERIN 2 ALPHA A 3 PRECURSOR-RELATED"/>
    <property type="match status" value="1"/>
</dbReference>
<evidence type="ECO:0000256" key="5">
    <source>
        <dbReference type="ARBA" id="ARBA00022989"/>
    </source>
</evidence>
<evidence type="ECO:0000259" key="10">
    <source>
        <dbReference type="PROSITE" id="PS50268"/>
    </source>
</evidence>
<dbReference type="PROSITE" id="PS00232">
    <property type="entry name" value="CADHERIN_1"/>
    <property type="match status" value="1"/>
</dbReference>
<dbReference type="PANTHER" id="PTHR24028">
    <property type="entry name" value="CADHERIN-87A"/>
    <property type="match status" value="1"/>
</dbReference>
<evidence type="ECO:0000256" key="6">
    <source>
        <dbReference type="ARBA" id="ARBA00023136"/>
    </source>
</evidence>
<proteinExistence type="predicted"/>
<keyword evidence="7" id="KW-0325">Glycoprotein</keyword>
<dbReference type="GO" id="GO:0005886">
    <property type="term" value="C:plasma membrane"/>
    <property type="evidence" value="ECO:0007669"/>
    <property type="project" value="InterPro"/>
</dbReference>
<dbReference type="Ensembl" id="ENSCCRT00000180938.1">
    <property type="protein sequence ID" value="ENSCCRP00000129156.1"/>
    <property type="gene ID" value="ENSCCRG00000077936.1"/>
</dbReference>
<sequence>MEAGGQRRKWECWWIALCFSLLLCFGQQVLAQIRYSIPEELKEGSIVGHIAKDLVFDLFKLDSATGEIHIKGELDFEETEMYKLDVLASDKGQPPWIVESVVTIKIIDINDNAPEIDVTSLSSVVSEDSKPGTVISLISISDQDSGLNGKTVPSVSDNVPFELKPSVQENIYSLVTKGKLDRELVSHYDITITVTDLGQPPLSSFKTLSVQVSDVNDNHPEFSKDPRLYCALTRVCTSCFM</sequence>
<dbReference type="CDD" id="cd11304">
    <property type="entry name" value="Cadherin_repeat"/>
    <property type="match status" value="2"/>
</dbReference>
<keyword evidence="12" id="KW-1185">Reference proteome</keyword>
<dbReference type="SMART" id="SM00112">
    <property type="entry name" value="CA"/>
    <property type="match status" value="2"/>
</dbReference>
<dbReference type="GO" id="GO:0007156">
    <property type="term" value="P:homophilic cell adhesion via plasma membrane adhesion molecules"/>
    <property type="evidence" value="ECO:0007669"/>
    <property type="project" value="InterPro"/>
</dbReference>
<dbReference type="InterPro" id="IPR015919">
    <property type="entry name" value="Cadherin-like_sf"/>
</dbReference>
<feature type="domain" description="Cadherin" evidence="10">
    <location>
        <begin position="117"/>
        <end position="222"/>
    </location>
</feature>
<evidence type="ECO:0000256" key="9">
    <source>
        <dbReference type="SAM" id="SignalP"/>
    </source>
</evidence>
<evidence type="ECO:0000256" key="8">
    <source>
        <dbReference type="PROSITE-ProRule" id="PRU00043"/>
    </source>
</evidence>
<keyword evidence="6" id="KW-0472">Membrane</keyword>
<evidence type="ECO:0000256" key="3">
    <source>
        <dbReference type="ARBA" id="ARBA00022737"/>
    </source>
</evidence>
<dbReference type="Proteomes" id="UP001108240">
    <property type="component" value="Unplaced"/>
</dbReference>
<evidence type="ECO:0000256" key="4">
    <source>
        <dbReference type="ARBA" id="ARBA00022837"/>
    </source>
</evidence>
<comment type="subcellular location">
    <subcellularLocation>
        <location evidence="1">Membrane</location>
        <topology evidence="1">Single-pass membrane protein</topology>
    </subcellularLocation>
</comment>
<dbReference type="AlphaFoldDB" id="A0A9J7ZDW9"/>
<dbReference type="InterPro" id="IPR002126">
    <property type="entry name" value="Cadherin-like_dom"/>
</dbReference>
<feature type="signal peptide" evidence="9">
    <location>
        <begin position="1"/>
        <end position="31"/>
    </location>
</feature>
<evidence type="ECO:0000313" key="12">
    <source>
        <dbReference type="Proteomes" id="UP001108240"/>
    </source>
</evidence>
<reference evidence="11" key="2">
    <citation type="submission" date="2025-09" db="UniProtKB">
        <authorList>
            <consortium name="Ensembl"/>
        </authorList>
    </citation>
    <scope>IDENTIFICATION</scope>
</reference>
<feature type="domain" description="Cadherin" evidence="10">
    <location>
        <begin position="31"/>
        <end position="116"/>
    </location>
</feature>
<evidence type="ECO:0000313" key="11">
    <source>
        <dbReference type="Ensembl" id="ENSCCRP00000129156.1"/>
    </source>
</evidence>
<reference evidence="11" key="1">
    <citation type="submission" date="2025-08" db="UniProtKB">
        <authorList>
            <consortium name="Ensembl"/>
        </authorList>
    </citation>
    <scope>IDENTIFICATION</scope>
</reference>
<name>A0A9J7ZDW9_CYPCA</name>